<feature type="compositionally biased region" description="Polar residues" evidence="1">
    <location>
        <begin position="687"/>
        <end position="704"/>
    </location>
</feature>
<feature type="compositionally biased region" description="Polar residues" evidence="1">
    <location>
        <begin position="500"/>
        <end position="533"/>
    </location>
</feature>
<reference evidence="2 3" key="1">
    <citation type="journal article" date="2022" name="bioRxiv">
        <title>Genomics of Preaxostyla Flagellates Illuminates Evolutionary Transitions and the Path Towards Mitochondrial Loss.</title>
        <authorList>
            <person name="Novak L.V.F."/>
            <person name="Treitli S.C."/>
            <person name="Pyrih J."/>
            <person name="Halakuc P."/>
            <person name="Pipaliya S.V."/>
            <person name="Vacek V."/>
            <person name="Brzon O."/>
            <person name="Soukal P."/>
            <person name="Eme L."/>
            <person name="Dacks J.B."/>
            <person name="Karnkowska A."/>
            <person name="Elias M."/>
            <person name="Hampl V."/>
        </authorList>
    </citation>
    <scope>NUCLEOTIDE SEQUENCE [LARGE SCALE GENOMIC DNA]</scope>
    <source>
        <strain evidence="2">NAU3</strain>
        <tissue evidence="2">Gut</tissue>
    </source>
</reference>
<feature type="region of interest" description="Disordered" evidence="1">
    <location>
        <begin position="575"/>
        <end position="704"/>
    </location>
</feature>
<proteinExistence type="predicted"/>
<feature type="compositionally biased region" description="Polar residues" evidence="1">
    <location>
        <begin position="760"/>
        <end position="775"/>
    </location>
</feature>
<feature type="region of interest" description="Disordered" evidence="1">
    <location>
        <begin position="494"/>
        <end position="559"/>
    </location>
</feature>
<feature type="compositionally biased region" description="Polar residues" evidence="1">
    <location>
        <begin position="592"/>
        <end position="609"/>
    </location>
</feature>
<feature type="compositionally biased region" description="Basic and acidic residues" evidence="1">
    <location>
        <begin position="364"/>
        <end position="380"/>
    </location>
</feature>
<feature type="compositionally biased region" description="Low complexity" evidence="1">
    <location>
        <begin position="873"/>
        <end position="882"/>
    </location>
</feature>
<name>A0ABQ9YMN5_9EUKA</name>
<feature type="region of interest" description="Disordered" evidence="1">
    <location>
        <begin position="759"/>
        <end position="826"/>
    </location>
</feature>
<evidence type="ECO:0000313" key="2">
    <source>
        <dbReference type="EMBL" id="KAK2964992.1"/>
    </source>
</evidence>
<feature type="compositionally biased region" description="Low complexity" evidence="1">
    <location>
        <begin position="619"/>
        <end position="632"/>
    </location>
</feature>
<gene>
    <name evidence="2" type="ORF">BLNAU_293</name>
</gene>
<protein>
    <submittedName>
        <fullName evidence="2">Uncharacterized protein</fullName>
    </submittedName>
</protein>
<accession>A0ABQ9YMN5</accession>
<feature type="region of interest" description="Disordered" evidence="1">
    <location>
        <begin position="873"/>
        <end position="926"/>
    </location>
</feature>
<comment type="caution">
    <text evidence="2">The sequence shown here is derived from an EMBL/GenBank/DDBJ whole genome shotgun (WGS) entry which is preliminary data.</text>
</comment>
<organism evidence="2 3">
    <name type="scientific">Blattamonas nauphoetae</name>
    <dbReference type="NCBI Taxonomy" id="2049346"/>
    <lineage>
        <taxon>Eukaryota</taxon>
        <taxon>Metamonada</taxon>
        <taxon>Preaxostyla</taxon>
        <taxon>Oxymonadida</taxon>
        <taxon>Blattamonas</taxon>
    </lineage>
</organism>
<feature type="region of interest" description="Disordered" evidence="1">
    <location>
        <begin position="311"/>
        <end position="457"/>
    </location>
</feature>
<keyword evidence="3" id="KW-1185">Reference proteome</keyword>
<evidence type="ECO:0000256" key="1">
    <source>
        <dbReference type="SAM" id="MobiDB-lite"/>
    </source>
</evidence>
<dbReference type="Proteomes" id="UP001281761">
    <property type="component" value="Unassembled WGS sequence"/>
</dbReference>
<feature type="compositionally biased region" description="Low complexity" evidence="1">
    <location>
        <begin position="153"/>
        <end position="163"/>
    </location>
</feature>
<feature type="compositionally biased region" description="Polar residues" evidence="1">
    <location>
        <begin position="917"/>
        <end position="926"/>
    </location>
</feature>
<feature type="region of interest" description="Disordered" evidence="1">
    <location>
        <begin position="147"/>
        <end position="233"/>
    </location>
</feature>
<dbReference type="EMBL" id="JARBJD010000001">
    <property type="protein sequence ID" value="KAK2964992.1"/>
    <property type="molecule type" value="Genomic_DNA"/>
</dbReference>
<feature type="compositionally biased region" description="Polar residues" evidence="1">
    <location>
        <begin position="797"/>
        <end position="813"/>
    </location>
</feature>
<feature type="compositionally biased region" description="Polar residues" evidence="1">
    <location>
        <begin position="219"/>
        <end position="233"/>
    </location>
</feature>
<dbReference type="Gene3D" id="3.80.10.10">
    <property type="entry name" value="Ribonuclease Inhibitor"/>
    <property type="match status" value="1"/>
</dbReference>
<evidence type="ECO:0000313" key="3">
    <source>
        <dbReference type="Proteomes" id="UP001281761"/>
    </source>
</evidence>
<feature type="compositionally biased region" description="Acidic residues" evidence="1">
    <location>
        <begin position="885"/>
        <end position="895"/>
    </location>
</feature>
<dbReference type="InterPro" id="IPR032675">
    <property type="entry name" value="LRR_dom_sf"/>
</dbReference>
<dbReference type="SUPFAM" id="SSF52047">
    <property type="entry name" value="RNI-like"/>
    <property type="match status" value="1"/>
</dbReference>
<sequence length="1185" mass="131393">MDWQLASKSKLFSSSDVKDLLLQQRGIDQLQQTKIQKSQPNTISEQGSVAIFQAVMNCSSLEYLDLSGNPIPHSGIASILQTLSLTTVHGQFRYFSYFGISIATIDGWPLLHSSDVPTIRAIHRQNPHLLLDFGFFRVVPSELLPPSPPLIQESVTEPTSTPEPTRRTRESFFQQDDPEMEPFHHSPRQPTPSETNWQRQEMRRIHTTPPSAVVPPSQYPLSTPLSQTPSRENQNSIQMIEDMIRKTPQHRIIPSSIPLVAPPQQIPLFSFNVNQHPHRQPVNLQFPHSSPDIRPADIGEDDYEMERIRHVSPPLPPPRIHSPIALVSPNPPHIPESAPDRRSAKKKGRPNTAKPSRNVLSHPTPRDHFTKRVNFSERSRPATAFHSPITKRTARNLHSGQLRASTKKQPETSPRTQHQKKQDDDGWEMVVNIPPRKPFIPPQSLAHHSSHRAESEEQKMVDQISDALKGWLESQQLRRPAVPTAAHIRSVLEAKETQEDSPPQNHSFETNSLKHWLNNTPNGKTYFQTSGKLSDNPYAEPSDGDKEGIEGDDGNADQLTLVGDGFEVTALLEEGSKSNTPAPSPHIKHPTPHSSLHIPQSSPASSPSRTPLPHLETVSSPSTPHSITSPTHMIPISLSPASDHRYPNPFDSKPSPPKLRDVDSPSVFSNPLAPPISPAYRPRTPTDRSTAFRSSFSNTRPKQSMSMATYSHISQKNMQNNPMARNLFGQPFGLNENQRKKQTEELQASFNPMRVIPRQLGSTSNHPTAPNTRNLQRPPLSRSPTSQGFPILEKHASTGNMSSIPTSSEQIRTMSPRDDTTSGISSVSLARSSSLTGSVLMEQDPLCFFDPADPHNTQTRTLFTNDMLEKTITPPIIPPSSIEEVPFETTDENGGEDPVQFADSGEDDDPKEEGRTTEGNWVQPESNLFPSGISVMSAVLDTPTIMQQLGVTLSAGRFVDDPIRASAIGRIAETMVLQLMRLGAAVFDCREKATPFLIVKVIKVSMLKDRTGGKEKSSKEKNEMEMLLKRGNGIEFGKLDIKKSENAFLGASVGDVVFSGVSQPPSRFEYRSSPSFIPIAHIRHISLGIETESFRKVCSILTPKPTPIQSVPSLAFSLDAKLCVTVTYAPLNVTNPKKFKELSVQCRSKSDRAVLVDGIQSLRGLTFMCEETEGAIDLLSQQLFP</sequence>